<dbReference type="PANTHER" id="PTHR30346">
    <property type="entry name" value="TRANSCRIPTIONAL DUAL REGULATOR HCAR-RELATED"/>
    <property type="match status" value="1"/>
</dbReference>
<reference evidence="6 7" key="1">
    <citation type="submission" date="2021-06" db="EMBL/GenBank/DDBJ databases">
        <title>Differences between aerobic and microaerobic xylene degrading microbial communities.</title>
        <authorList>
            <person name="Banerjee S."/>
            <person name="Tancsics A."/>
        </authorList>
    </citation>
    <scope>NUCLEOTIDE SEQUENCE [LARGE SCALE GENOMIC DNA]</scope>
    <source>
        <strain evidence="6 7">MAP12</strain>
    </source>
</reference>
<protein>
    <submittedName>
        <fullName evidence="6">LysR family transcriptional regulator</fullName>
    </submittedName>
</protein>
<evidence type="ECO:0000313" key="7">
    <source>
        <dbReference type="Proteomes" id="UP000813068"/>
    </source>
</evidence>
<accession>A0ABS6MUQ0</accession>
<keyword evidence="3" id="KW-0238">DNA-binding</keyword>
<keyword evidence="7" id="KW-1185">Reference proteome</keyword>
<name>A0ABS6MUQ0_9GAMM</name>
<dbReference type="PANTHER" id="PTHR30346:SF0">
    <property type="entry name" value="HCA OPERON TRANSCRIPTIONAL ACTIVATOR HCAR"/>
    <property type="match status" value="1"/>
</dbReference>
<proteinExistence type="inferred from homology"/>
<dbReference type="RefSeq" id="WP_217680921.1">
    <property type="nucleotide sequence ID" value="NZ_JAHRGL010000016.1"/>
</dbReference>
<evidence type="ECO:0000256" key="3">
    <source>
        <dbReference type="ARBA" id="ARBA00023125"/>
    </source>
</evidence>
<dbReference type="CDD" id="cd08446">
    <property type="entry name" value="PBP2_Chlorocatechol"/>
    <property type="match status" value="1"/>
</dbReference>
<dbReference type="PROSITE" id="PS50931">
    <property type="entry name" value="HTH_LYSR"/>
    <property type="match status" value="1"/>
</dbReference>
<sequence length="295" mass="32142">MDLRHLRYFIAVAEEQNIGRAAARLHISQPPLTRQIQQLEDELGVRLFTRTPRGMELTGAGEMFLEEARNIRALVDQATERTQRAGQGKLGRLDVAIFGSGILDTIPKVLLAFRNAYPEVKLVLHSMSKGEQIEALRQRRIDAGFNRMLAPLPDLATQLVATESLFLAVHESSPLAREAVVPFRALAEHPLIAFPTGARPNFVDKVMGLCQQMGFVPEVAQEVGDSVTGVALVAGGFGVCLVPQSASVLTFPGVVYLPLSGAPENATVDLSCIYRADDQSPILDAFLQTIRSFGK</sequence>
<comment type="similarity">
    <text evidence="1">Belongs to the LysR transcriptional regulatory family.</text>
</comment>
<feature type="domain" description="HTH lysR-type" evidence="5">
    <location>
        <begin position="1"/>
        <end position="58"/>
    </location>
</feature>
<evidence type="ECO:0000256" key="2">
    <source>
        <dbReference type="ARBA" id="ARBA00023015"/>
    </source>
</evidence>
<evidence type="ECO:0000259" key="5">
    <source>
        <dbReference type="PROSITE" id="PS50931"/>
    </source>
</evidence>
<dbReference type="EMBL" id="JAHRGL010000016">
    <property type="protein sequence ID" value="MBV2132534.1"/>
    <property type="molecule type" value="Genomic_DNA"/>
</dbReference>
<comment type="caution">
    <text evidence="6">The sequence shown here is derived from an EMBL/GenBank/DDBJ whole genome shotgun (WGS) entry which is preliminary data.</text>
</comment>
<keyword evidence="4" id="KW-0804">Transcription</keyword>
<dbReference type="Pfam" id="PF03466">
    <property type="entry name" value="LysR_substrate"/>
    <property type="match status" value="1"/>
</dbReference>
<dbReference type="Proteomes" id="UP000813068">
    <property type="component" value="Unassembled WGS sequence"/>
</dbReference>
<dbReference type="InterPro" id="IPR005119">
    <property type="entry name" value="LysR_subst-bd"/>
</dbReference>
<dbReference type="InterPro" id="IPR000847">
    <property type="entry name" value="LysR_HTH_N"/>
</dbReference>
<dbReference type="Pfam" id="PF00126">
    <property type="entry name" value="HTH_1"/>
    <property type="match status" value="1"/>
</dbReference>
<evidence type="ECO:0000256" key="1">
    <source>
        <dbReference type="ARBA" id="ARBA00009437"/>
    </source>
</evidence>
<gene>
    <name evidence="6" type="ORF">KRX52_06910</name>
</gene>
<organism evidence="6 7">
    <name type="scientific">Geopseudomonas aromaticivorans</name>
    <dbReference type="NCBI Taxonomy" id="2849492"/>
    <lineage>
        <taxon>Bacteria</taxon>
        <taxon>Pseudomonadati</taxon>
        <taxon>Pseudomonadota</taxon>
        <taxon>Gammaproteobacteria</taxon>
        <taxon>Pseudomonadales</taxon>
        <taxon>Pseudomonadaceae</taxon>
        <taxon>Geopseudomonas</taxon>
    </lineage>
</organism>
<evidence type="ECO:0000313" key="6">
    <source>
        <dbReference type="EMBL" id="MBV2132534.1"/>
    </source>
</evidence>
<evidence type="ECO:0000256" key="4">
    <source>
        <dbReference type="ARBA" id="ARBA00023163"/>
    </source>
</evidence>
<keyword evidence="2" id="KW-0805">Transcription regulation</keyword>